<organism evidence="2 3">
    <name type="scientific">Sphenostylis stenocarpa</name>
    <dbReference type="NCBI Taxonomy" id="92480"/>
    <lineage>
        <taxon>Eukaryota</taxon>
        <taxon>Viridiplantae</taxon>
        <taxon>Streptophyta</taxon>
        <taxon>Embryophyta</taxon>
        <taxon>Tracheophyta</taxon>
        <taxon>Spermatophyta</taxon>
        <taxon>Magnoliopsida</taxon>
        <taxon>eudicotyledons</taxon>
        <taxon>Gunneridae</taxon>
        <taxon>Pentapetalae</taxon>
        <taxon>rosids</taxon>
        <taxon>fabids</taxon>
        <taxon>Fabales</taxon>
        <taxon>Fabaceae</taxon>
        <taxon>Papilionoideae</taxon>
        <taxon>50 kb inversion clade</taxon>
        <taxon>NPAAA clade</taxon>
        <taxon>indigoferoid/millettioid clade</taxon>
        <taxon>Phaseoleae</taxon>
        <taxon>Sphenostylis</taxon>
    </lineage>
</organism>
<dbReference type="Proteomes" id="UP001189624">
    <property type="component" value="Chromosome 2"/>
</dbReference>
<feature type="region of interest" description="Disordered" evidence="1">
    <location>
        <begin position="23"/>
        <end position="63"/>
    </location>
</feature>
<accession>A0AA86VAG6</accession>
<reference evidence="2" key="1">
    <citation type="submission" date="2023-10" db="EMBL/GenBank/DDBJ databases">
        <authorList>
            <person name="Domelevo Entfellner J.-B."/>
        </authorList>
    </citation>
    <scope>NUCLEOTIDE SEQUENCE</scope>
</reference>
<name>A0AA86VAG6_9FABA</name>
<evidence type="ECO:0000313" key="2">
    <source>
        <dbReference type="EMBL" id="CAJ1933530.1"/>
    </source>
</evidence>
<evidence type="ECO:0000313" key="3">
    <source>
        <dbReference type="Proteomes" id="UP001189624"/>
    </source>
</evidence>
<dbReference type="Gramene" id="rna-AYBTSS11_LOCUS6404">
    <property type="protein sequence ID" value="CAJ1933530.1"/>
    <property type="gene ID" value="gene-AYBTSS11_LOCUS6404"/>
</dbReference>
<sequence>MDPIVDEMKVVLFLEEWRAQREAGFTEQRPPPSPNGGGIAGYFLHNPKWSGEPSLPGPAPQQH</sequence>
<dbReference type="AlphaFoldDB" id="A0AA86VAG6"/>
<gene>
    <name evidence="2" type="ORF">AYBTSS11_LOCUS6404</name>
</gene>
<keyword evidence="3" id="KW-1185">Reference proteome</keyword>
<evidence type="ECO:0000256" key="1">
    <source>
        <dbReference type="SAM" id="MobiDB-lite"/>
    </source>
</evidence>
<dbReference type="EMBL" id="OY731399">
    <property type="protein sequence ID" value="CAJ1933530.1"/>
    <property type="molecule type" value="Genomic_DNA"/>
</dbReference>
<dbReference type="AntiFam" id="ANF00038">
    <property type="entry name" value="Overlaps SRP RNA, same strand"/>
</dbReference>
<proteinExistence type="predicted"/>
<protein>
    <submittedName>
        <fullName evidence="2">Uncharacterized protein</fullName>
    </submittedName>
</protein>